<dbReference type="AlphaFoldDB" id="M2Z1G0"/>
<proteinExistence type="predicted"/>
<dbReference type="RefSeq" id="XP_007926832.1">
    <property type="nucleotide sequence ID" value="XM_007928641.1"/>
</dbReference>
<accession>M2Z1G0</accession>
<feature type="region of interest" description="Disordered" evidence="1">
    <location>
        <begin position="1"/>
        <end position="34"/>
    </location>
</feature>
<name>M2Z1G0_PSEFD</name>
<keyword evidence="3" id="KW-1185">Reference proteome</keyword>
<evidence type="ECO:0000313" key="3">
    <source>
        <dbReference type="Proteomes" id="UP000016932"/>
    </source>
</evidence>
<evidence type="ECO:0000256" key="1">
    <source>
        <dbReference type="SAM" id="MobiDB-lite"/>
    </source>
</evidence>
<protein>
    <submittedName>
        <fullName evidence="2">Uncharacterized protein</fullName>
    </submittedName>
</protein>
<dbReference type="Proteomes" id="UP000016932">
    <property type="component" value="Unassembled WGS sequence"/>
</dbReference>
<gene>
    <name evidence="2" type="ORF">MYCFIDRAFT_175092</name>
</gene>
<dbReference type="VEuPathDB" id="FungiDB:MYCFIDRAFT_175092"/>
<feature type="compositionally biased region" description="Polar residues" evidence="1">
    <location>
        <begin position="8"/>
        <end position="27"/>
    </location>
</feature>
<dbReference type="KEGG" id="pfj:MYCFIDRAFT_175092"/>
<dbReference type="EMBL" id="KB446558">
    <property type="protein sequence ID" value="EME83665.1"/>
    <property type="molecule type" value="Genomic_DNA"/>
</dbReference>
<dbReference type="HOGENOM" id="CLU_527987_0_0_1"/>
<reference evidence="2 3" key="1">
    <citation type="journal article" date="2012" name="PLoS Pathog.">
        <title>Diverse lifestyles and strategies of plant pathogenesis encoded in the genomes of eighteen Dothideomycetes fungi.</title>
        <authorList>
            <person name="Ohm R.A."/>
            <person name="Feau N."/>
            <person name="Henrissat B."/>
            <person name="Schoch C.L."/>
            <person name="Horwitz B.A."/>
            <person name="Barry K.W."/>
            <person name="Condon B.J."/>
            <person name="Copeland A.C."/>
            <person name="Dhillon B."/>
            <person name="Glaser F."/>
            <person name="Hesse C.N."/>
            <person name="Kosti I."/>
            <person name="LaButti K."/>
            <person name="Lindquist E.A."/>
            <person name="Lucas S."/>
            <person name="Salamov A.A."/>
            <person name="Bradshaw R.E."/>
            <person name="Ciuffetti L."/>
            <person name="Hamelin R.C."/>
            <person name="Kema G.H.J."/>
            <person name="Lawrence C."/>
            <person name="Scott J.A."/>
            <person name="Spatafora J.W."/>
            <person name="Turgeon B.G."/>
            <person name="de Wit P.J.G.M."/>
            <person name="Zhong S."/>
            <person name="Goodwin S.B."/>
            <person name="Grigoriev I.V."/>
        </authorList>
    </citation>
    <scope>NUCLEOTIDE SEQUENCE [LARGE SCALE GENOMIC DNA]</scope>
    <source>
        <strain evidence="2 3">CIRAD86</strain>
    </source>
</reference>
<sequence length="516" mass="56746">MPMPDSLQRAQASSEQNQRQGSKTVTGDVQPKMHHLPADDNCRDLIWPGLLVYDVPYMLRSVEFEAARNDHGWLLILETAVRGGVSLPVLQSVSSTTGQQVTLEGIEEVKLVLSSRWRKAEIHSAPNLAHASLNLAKDFSDIAPNFPALNTALSVPFWISIIVSRTKVWANAHEQKSGLTTAFPRRYSRLSTLLRARKDTFDNNNDEGIAVPERVYARGKDLLSLHGLIWNLSLASVESRIRQASARVASPKEEVGICHSLNAASILGWIEAVGTVLTMISEKFMNARSSRGRPRVFTVGIDRPPNSTETCALGQFSLNKAYHTCNWTISKLTGILQGSSFPEKQGVLLYITLSALPKLRPHFGCTSTLPPTPANSTRPALRTLLKPAVHPNARAERMIECRDSLTSELGSLTGRQRPGDQHADLIAATCLYQRGKSWSRNLPILSKLASRFLASLLEFRVALPWSRGVQMLYKPVCQSTVLFASFSIDGPSRGVPILGGNVCKEAFVMLPTSLAR</sequence>
<evidence type="ECO:0000313" key="2">
    <source>
        <dbReference type="EMBL" id="EME83665.1"/>
    </source>
</evidence>
<dbReference type="GeneID" id="19333326"/>
<organism evidence="2 3">
    <name type="scientific">Pseudocercospora fijiensis (strain CIRAD86)</name>
    <name type="common">Black leaf streak disease fungus</name>
    <name type="synonym">Mycosphaerella fijiensis</name>
    <dbReference type="NCBI Taxonomy" id="383855"/>
    <lineage>
        <taxon>Eukaryota</taxon>
        <taxon>Fungi</taxon>
        <taxon>Dikarya</taxon>
        <taxon>Ascomycota</taxon>
        <taxon>Pezizomycotina</taxon>
        <taxon>Dothideomycetes</taxon>
        <taxon>Dothideomycetidae</taxon>
        <taxon>Mycosphaerellales</taxon>
        <taxon>Mycosphaerellaceae</taxon>
        <taxon>Pseudocercospora</taxon>
    </lineage>
</organism>